<dbReference type="RefSeq" id="WP_239018335.1">
    <property type="nucleotide sequence ID" value="NZ_OMOH01000001.1"/>
</dbReference>
<feature type="transmembrane region" description="Helical" evidence="5">
    <location>
        <begin position="176"/>
        <end position="198"/>
    </location>
</feature>
<evidence type="ECO:0000256" key="5">
    <source>
        <dbReference type="SAM" id="Phobius"/>
    </source>
</evidence>
<dbReference type="GO" id="GO:0022857">
    <property type="term" value="F:transmembrane transporter activity"/>
    <property type="evidence" value="ECO:0007669"/>
    <property type="project" value="InterPro"/>
</dbReference>
<evidence type="ECO:0000256" key="4">
    <source>
        <dbReference type="ARBA" id="ARBA00023136"/>
    </source>
</evidence>
<feature type="transmembrane region" description="Helical" evidence="5">
    <location>
        <begin position="278"/>
        <end position="300"/>
    </location>
</feature>
<comment type="subcellular location">
    <subcellularLocation>
        <location evidence="1">Cell membrane</location>
        <topology evidence="1">Multi-pass membrane protein</topology>
    </subcellularLocation>
</comment>
<dbReference type="InterPro" id="IPR011701">
    <property type="entry name" value="MFS"/>
</dbReference>
<feature type="transmembrane region" description="Helical" evidence="5">
    <location>
        <begin position="21"/>
        <end position="45"/>
    </location>
</feature>
<gene>
    <name evidence="7" type="ORF">PROPJV5_0155</name>
</gene>
<reference evidence="8" key="1">
    <citation type="submission" date="2018-02" db="EMBL/GenBank/DDBJ databases">
        <authorList>
            <person name="Hornung B."/>
        </authorList>
    </citation>
    <scope>NUCLEOTIDE SEQUENCE [LARGE SCALE GENOMIC DNA]</scope>
</reference>
<feature type="transmembrane region" description="Helical" evidence="5">
    <location>
        <begin position="367"/>
        <end position="390"/>
    </location>
</feature>
<dbReference type="PANTHER" id="PTHR42718">
    <property type="entry name" value="MAJOR FACILITATOR SUPERFAMILY MULTIDRUG TRANSPORTER MFSC"/>
    <property type="match status" value="1"/>
</dbReference>
<keyword evidence="3 5" id="KW-1133">Transmembrane helix</keyword>
<evidence type="ECO:0000256" key="2">
    <source>
        <dbReference type="ARBA" id="ARBA00022692"/>
    </source>
</evidence>
<keyword evidence="8" id="KW-1185">Reference proteome</keyword>
<evidence type="ECO:0000313" key="7">
    <source>
        <dbReference type="EMBL" id="SPF67145.1"/>
    </source>
</evidence>
<feature type="transmembrane region" description="Helical" evidence="5">
    <location>
        <begin position="121"/>
        <end position="139"/>
    </location>
</feature>
<dbReference type="InterPro" id="IPR020846">
    <property type="entry name" value="MFS_dom"/>
</dbReference>
<sequence length="528" mass="53919">MNSPQSARTRVERVHVDRRRWWGLVVLSVALLMASMDNTILNIALPTLARELHATNDALQWTVDAYQLTYAGFLLVAGGLVDRWGRKRTFMTGVVLFGVCSIAAGLARGAAMLIAARALTGVGAALLTPSTLAEVSVLFRRPAERTTAFAIWSAANGAGAAAGPLLSGALLEHSTWSAIFLINVPLAAFCVAAGAVLLPHAAPDRADEHIDWSGAIASTIGLSVLCWAVISAPGLGARSPLVIGAFLVGLAVLGLFLQGQRRVRAPLVDLTLFRRRRFTVAVAVSGLVTGGGAGALFVLAQYMQYVLTFTPWQAGMAIMPVAACMLIGAVCAPRLLGAIGIKRIVVTGLVLVTCGFAGLAMTASSMAYSHLVVGACAFGLGAGMLMPAATQAVMDSLPAGSEGEGSAVNSALMQVGSALGVAVIGSLLASAYRAGLEGRAVVGGLDEATRETVLSSAGEAFAMAMDGMDELLAAMREAFCAGTTLGLGVCAGVVATAAVAVVVLYPAHQGTGDTSTGPAQPHSSAEHA</sequence>
<dbReference type="PROSITE" id="PS00216">
    <property type="entry name" value="SUGAR_TRANSPORT_1"/>
    <property type="match status" value="1"/>
</dbReference>
<dbReference type="PROSITE" id="PS50850">
    <property type="entry name" value="MFS"/>
    <property type="match status" value="1"/>
</dbReference>
<keyword evidence="7" id="KW-0813">Transport</keyword>
<protein>
    <submittedName>
        <fullName evidence="7">Sugar transporter, conserved site</fullName>
    </submittedName>
</protein>
<organism evidence="7 8">
    <name type="scientific">Propionibacterium ruminifibrarum</name>
    <dbReference type="NCBI Taxonomy" id="1962131"/>
    <lineage>
        <taxon>Bacteria</taxon>
        <taxon>Bacillati</taxon>
        <taxon>Actinomycetota</taxon>
        <taxon>Actinomycetes</taxon>
        <taxon>Propionibacteriales</taxon>
        <taxon>Propionibacteriaceae</taxon>
        <taxon>Propionibacterium</taxon>
    </lineage>
</organism>
<dbReference type="CDD" id="cd17321">
    <property type="entry name" value="MFS_MMR_MDR_like"/>
    <property type="match status" value="1"/>
</dbReference>
<feature type="transmembrane region" description="Helical" evidence="5">
    <location>
        <begin position="151"/>
        <end position="170"/>
    </location>
</feature>
<proteinExistence type="predicted"/>
<evidence type="ECO:0000259" key="6">
    <source>
        <dbReference type="PROSITE" id="PS50850"/>
    </source>
</evidence>
<feature type="transmembrane region" description="Helical" evidence="5">
    <location>
        <begin position="65"/>
        <end position="81"/>
    </location>
</feature>
<dbReference type="Proteomes" id="UP000265962">
    <property type="component" value="Unassembled WGS sequence"/>
</dbReference>
<evidence type="ECO:0000256" key="3">
    <source>
        <dbReference type="ARBA" id="ARBA00022989"/>
    </source>
</evidence>
<feature type="domain" description="Major facilitator superfamily (MFS) profile" evidence="6">
    <location>
        <begin position="23"/>
        <end position="509"/>
    </location>
</feature>
<dbReference type="GO" id="GO:0005886">
    <property type="term" value="C:plasma membrane"/>
    <property type="evidence" value="ECO:0007669"/>
    <property type="project" value="UniProtKB-SubCell"/>
</dbReference>
<dbReference type="AlphaFoldDB" id="A0A375HXH8"/>
<feature type="transmembrane region" description="Helical" evidence="5">
    <location>
        <begin position="236"/>
        <end position="257"/>
    </location>
</feature>
<name>A0A375HXH8_9ACTN</name>
<dbReference type="SUPFAM" id="SSF103473">
    <property type="entry name" value="MFS general substrate transporter"/>
    <property type="match status" value="1"/>
</dbReference>
<dbReference type="PANTHER" id="PTHR42718:SF42">
    <property type="entry name" value="EXPORT PROTEIN"/>
    <property type="match status" value="1"/>
</dbReference>
<feature type="transmembrane region" description="Helical" evidence="5">
    <location>
        <begin position="312"/>
        <end position="332"/>
    </location>
</feature>
<evidence type="ECO:0000256" key="1">
    <source>
        <dbReference type="ARBA" id="ARBA00004651"/>
    </source>
</evidence>
<dbReference type="InterPro" id="IPR005829">
    <property type="entry name" value="Sugar_transporter_CS"/>
</dbReference>
<feature type="transmembrane region" description="Helical" evidence="5">
    <location>
        <begin position="485"/>
        <end position="505"/>
    </location>
</feature>
<keyword evidence="7" id="KW-0762">Sugar transport</keyword>
<keyword evidence="4 5" id="KW-0472">Membrane</keyword>
<dbReference type="EMBL" id="OMOH01000001">
    <property type="protein sequence ID" value="SPF67145.1"/>
    <property type="molecule type" value="Genomic_DNA"/>
</dbReference>
<feature type="transmembrane region" description="Helical" evidence="5">
    <location>
        <begin position="210"/>
        <end position="230"/>
    </location>
</feature>
<accession>A0A375HXH8</accession>
<dbReference type="Gene3D" id="1.20.1720.10">
    <property type="entry name" value="Multidrug resistance protein D"/>
    <property type="match status" value="1"/>
</dbReference>
<keyword evidence="2 5" id="KW-0812">Transmembrane</keyword>
<feature type="transmembrane region" description="Helical" evidence="5">
    <location>
        <begin position="93"/>
        <end position="115"/>
    </location>
</feature>
<dbReference type="Pfam" id="PF07690">
    <property type="entry name" value="MFS_1"/>
    <property type="match status" value="1"/>
</dbReference>
<dbReference type="InterPro" id="IPR036259">
    <property type="entry name" value="MFS_trans_sf"/>
</dbReference>
<feature type="transmembrane region" description="Helical" evidence="5">
    <location>
        <begin position="344"/>
        <end position="361"/>
    </location>
</feature>
<dbReference type="Gene3D" id="1.20.1250.20">
    <property type="entry name" value="MFS general substrate transporter like domains"/>
    <property type="match status" value="1"/>
</dbReference>
<evidence type="ECO:0000313" key="8">
    <source>
        <dbReference type="Proteomes" id="UP000265962"/>
    </source>
</evidence>